<keyword evidence="3" id="KW-0472">Membrane</keyword>
<name>A0ABD1FZW4_SALDI</name>
<dbReference type="PANTHER" id="PTHR32099">
    <property type="entry name" value="CYSTEINE-RICH REPEAT SECRETORY PROTEIN"/>
    <property type="match status" value="1"/>
</dbReference>
<feature type="signal peptide" evidence="4">
    <location>
        <begin position="1"/>
        <end position="21"/>
    </location>
</feature>
<keyword evidence="3" id="KW-1133">Transmembrane helix</keyword>
<keyword evidence="1 4" id="KW-0732">Signal</keyword>
<sequence length="303" mass="33461">MSYQRLLALVFLLLIPTDLFALDFSKSTCGSNNNYTSNTAYSANLNTTLSSLYTDIGNNGFYNASTGQGPDRVNAAALCRGDKEAVFWDELYTLRYSNATVYGTLETSPVYYLMNSQNATSPEQFRADLRTLLDDLRRRAAPRKVAAGNATGPDFQMIFGLVQCTPDLSPGDWGRVLRPSCNLRFETAPFFNETRLQELEFVPPPPPVIEPPPPPGKKNGSTARTIVLIVVAIVVCLIFIVSAVVLIRKKTKQNPTAQNVDEISTVESLQYAFSTIKAATNDFSHLFISLFQIVCTHALEDHV</sequence>
<organism evidence="6 7">
    <name type="scientific">Salvia divinorum</name>
    <name type="common">Maria pastora</name>
    <name type="synonym">Diviner's sage</name>
    <dbReference type="NCBI Taxonomy" id="28513"/>
    <lineage>
        <taxon>Eukaryota</taxon>
        <taxon>Viridiplantae</taxon>
        <taxon>Streptophyta</taxon>
        <taxon>Embryophyta</taxon>
        <taxon>Tracheophyta</taxon>
        <taxon>Spermatophyta</taxon>
        <taxon>Magnoliopsida</taxon>
        <taxon>eudicotyledons</taxon>
        <taxon>Gunneridae</taxon>
        <taxon>Pentapetalae</taxon>
        <taxon>asterids</taxon>
        <taxon>lamiids</taxon>
        <taxon>Lamiales</taxon>
        <taxon>Lamiaceae</taxon>
        <taxon>Nepetoideae</taxon>
        <taxon>Mentheae</taxon>
        <taxon>Salviinae</taxon>
        <taxon>Salvia</taxon>
        <taxon>Salvia subgen. Calosphace</taxon>
    </lineage>
</organism>
<dbReference type="Proteomes" id="UP001567538">
    <property type="component" value="Unassembled WGS sequence"/>
</dbReference>
<feature type="chain" id="PRO_5044861865" description="Gnk2-homologous domain-containing protein" evidence="4">
    <location>
        <begin position="22"/>
        <end position="303"/>
    </location>
</feature>
<dbReference type="PANTHER" id="PTHR32099:SF51">
    <property type="entry name" value="CYSTEINE-RICH RECEPTOR-LIKE PROTEIN KINASE 25 ISOFORM X1"/>
    <property type="match status" value="1"/>
</dbReference>
<feature type="transmembrane region" description="Helical" evidence="3">
    <location>
        <begin position="226"/>
        <end position="247"/>
    </location>
</feature>
<dbReference type="InterPro" id="IPR038408">
    <property type="entry name" value="GNK2_sf"/>
</dbReference>
<dbReference type="Gene3D" id="3.30.430.20">
    <property type="entry name" value="Gnk2 domain, C-X8-C-X2-C motif"/>
    <property type="match status" value="2"/>
</dbReference>
<evidence type="ECO:0000313" key="6">
    <source>
        <dbReference type="EMBL" id="KAL1537389.1"/>
    </source>
</evidence>
<evidence type="ECO:0000256" key="3">
    <source>
        <dbReference type="SAM" id="Phobius"/>
    </source>
</evidence>
<dbReference type="CDD" id="cd23509">
    <property type="entry name" value="Gnk2-like"/>
    <property type="match status" value="2"/>
</dbReference>
<dbReference type="Pfam" id="PF01657">
    <property type="entry name" value="Stress-antifung"/>
    <property type="match status" value="1"/>
</dbReference>
<evidence type="ECO:0000313" key="7">
    <source>
        <dbReference type="Proteomes" id="UP001567538"/>
    </source>
</evidence>
<dbReference type="PROSITE" id="PS51473">
    <property type="entry name" value="GNK2"/>
    <property type="match status" value="1"/>
</dbReference>
<evidence type="ECO:0000259" key="5">
    <source>
        <dbReference type="PROSITE" id="PS51473"/>
    </source>
</evidence>
<gene>
    <name evidence="6" type="ORF">AAHA92_29908</name>
</gene>
<dbReference type="EMBL" id="JBEAFC010000011">
    <property type="protein sequence ID" value="KAL1537389.1"/>
    <property type="molecule type" value="Genomic_DNA"/>
</dbReference>
<comment type="caution">
    <text evidence="6">The sequence shown here is derived from an EMBL/GenBank/DDBJ whole genome shotgun (WGS) entry which is preliminary data.</text>
</comment>
<accession>A0ABD1FZW4</accession>
<dbReference type="InterPro" id="IPR002902">
    <property type="entry name" value="GNK2"/>
</dbReference>
<keyword evidence="2" id="KW-0677">Repeat</keyword>
<evidence type="ECO:0000256" key="1">
    <source>
        <dbReference type="ARBA" id="ARBA00022729"/>
    </source>
</evidence>
<proteinExistence type="predicted"/>
<dbReference type="AlphaFoldDB" id="A0ABD1FZW4"/>
<evidence type="ECO:0000256" key="2">
    <source>
        <dbReference type="ARBA" id="ARBA00022737"/>
    </source>
</evidence>
<evidence type="ECO:0000256" key="4">
    <source>
        <dbReference type="SAM" id="SignalP"/>
    </source>
</evidence>
<keyword evidence="3" id="KW-0812">Transmembrane</keyword>
<reference evidence="6 7" key="1">
    <citation type="submission" date="2024-06" db="EMBL/GenBank/DDBJ databases">
        <title>A chromosome level genome sequence of Diviner's sage (Salvia divinorum).</title>
        <authorList>
            <person name="Ford S.A."/>
            <person name="Ro D.-K."/>
            <person name="Ness R.W."/>
            <person name="Phillips M.A."/>
        </authorList>
    </citation>
    <scope>NUCLEOTIDE SEQUENCE [LARGE SCALE GENOMIC DNA]</scope>
    <source>
        <strain evidence="6">SAF-2024a</strain>
        <tissue evidence="6">Leaf</tissue>
    </source>
</reference>
<protein>
    <recommendedName>
        <fullName evidence="5">Gnk2-homologous domain-containing protein</fullName>
    </recommendedName>
</protein>
<feature type="domain" description="Gnk2-homologous" evidence="5">
    <location>
        <begin position="107"/>
        <end position="210"/>
    </location>
</feature>
<keyword evidence="7" id="KW-1185">Reference proteome</keyword>